<dbReference type="AlphaFoldDB" id="A0A438II67"/>
<feature type="domain" description="UspA" evidence="1">
    <location>
        <begin position="68"/>
        <end position="138"/>
    </location>
</feature>
<reference evidence="2 3" key="1">
    <citation type="journal article" date="2018" name="PLoS Genet.">
        <title>Population sequencing reveals clonal diversity and ancestral inbreeding in the grapevine cultivar Chardonnay.</title>
        <authorList>
            <person name="Roach M.J."/>
            <person name="Johnson D.L."/>
            <person name="Bohlmann J."/>
            <person name="van Vuuren H.J."/>
            <person name="Jones S.J."/>
            <person name="Pretorius I.S."/>
            <person name="Schmidt S.A."/>
            <person name="Borneman A.R."/>
        </authorList>
    </citation>
    <scope>NUCLEOTIDE SEQUENCE [LARGE SCALE GENOMIC DNA]</scope>
    <source>
        <strain evidence="3">cv. Chardonnay</strain>
        <tissue evidence="2">Leaf</tissue>
    </source>
</reference>
<evidence type="ECO:0000313" key="3">
    <source>
        <dbReference type="Proteomes" id="UP000288805"/>
    </source>
</evidence>
<dbReference type="EMBL" id="QGNW01000107">
    <property type="protein sequence ID" value="RVW96413.1"/>
    <property type="molecule type" value="Genomic_DNA"/>
</dbReference>
<dbReference type="InterPro" id="IPR014729">
    <property type="entry name" value="Rossmann-like_a/b/a_fold"/>
</dbReference>
<name>A0A438II67_VITVI</name>
<evidence type="ECO:0000259" key="1">
    <source>
        <dbReference type="Pfam" id="PF00582"/>
    </source>
</evidence>
<evidence type="ECO:0000313" key="2">
    <source>
        <dbReference type="EMBL" id="RVW96413.1"/>
    </source>
</evidence>
<dbReference type="SUPFAM" id="SSF52402">
    <property type="entry name" value="Adenine nucleotide alpha hydrolases-like"/>
    <property type="match status" value="1"/>
</dbReference>
<protein>
    <submittedName>
        <fullName evidence="2">Universal stress protein A-like protein</fullName>
    </submittedName>
</protein>
<organism evidence="2 3">
    <name type="scientific">Vitis vinifera</name>
    <name type="common">Grape</name>
    <dbReference type="NCBI Taxonomy" id="29760"/>
    <lineage>
        <taxon>Eukaryota</taxon>
        <taxon>Viridiplantae</taxon>
        <taxon>Streptophyta</taxon>
        <taxon>Embryophyta</taxon>
        <taxon>Tracheophyta</taxon>
        <taxon>Spermatophyta</taxon>
        <taxon>Magnoliopsida</taxon>
        <taxon>eudicotyledons</taxon>
        <taxon>Gunneridae</taxon>
        <taxon>Pentapetalae</taxon>
        <taxon>rosids</taxon>
        <taxon>Vitales</taxon>
        <taxon>Vitaceae</taxon>
        <taxon>Viteae</taxon>
        <taxon>Vitis</taxon>
    </lineage>
</organism>
<gene>
    <name evidence="2" type="primary">VvCHDp000137_13</name>
    <name evidence="2" type="ORF">CK203_029729</name>
</gene>
<dbReference type="CDD" id="cd23659">
    <property type="entry name" value="USP_At3g01520-like"/>
    <property type="match status" value="1"/>
</dbReference>
<dbReference type="PANTHER" id="PTHR46553">
    <property type="entry name" value="ADENINE NUCLEOTIDE ALPHA HYDROLASES-LIKE SUPERFAMILY PROTEIN"/>
    <property type="match status" value="1"/>
</dbReference>
<dbReference type="PRINTS" id="PR01438">
    <property type="entry name" value="UNVRSLSTRESS"/>
</dbReference>
<proteinExistence type="predicted"/>
<dbReference type="PANTHER" id="PTHR46553:SF9">
    <property type="entry name" value="USPA DOMAIN-CONTAINING PROTEIN"/>
    <property type="match status" value="1"/>
</dbReference>
<dbReference type="Gene3D" id="3.40.50.620">
    <property type="entry name" value="HUPs"/>
    <property type="match status" value="1"/>
</dbReference>
<sequence length="150" mass="17314">MVVSRIGENCENFAPRSHRRNLQAGWWPWLMNGRERKIDFPARSKEEIRMVFGFSRKVKWLEKEVTERSFDESERDVKAETLILDGDPKEMICQAAEQMHVDLLLVGSRGLSKLKRAFLGSVSDYCAHHANCPILIVKPPKEKLSRESST</sequence>
<dbReference type="Proteomes" id="UP000288805">
    <property type="component" value="Unassembled WGS sequence"/>
</dbReference>
<comment type="caution">
    <text evidence="2">The sequence shown here is derived from an EMBL/GenBank/DDBJ whole genome shotgun (WGS) entry which is preliminary data.</text>
</comment>
<dbReference type="Pfam" id="PF00582">
    <property type="entry name" value="Usp"/>
    <property type="match status" value="1"/>
</dbReference>
<accession>A0A438II67</accession>
<dbReference type="InterPro" id="IPR006015">
    <property type="entry name" value="Universal_stress_UspA"/>
</dbReference>
<dbReference type="InterPro" id="IPR006016">
    <property type="entry name" value="UspA"/>
</dbReference>